<gene>
    <name evidence="1" type="ORF">C475_22254</name>
</gene>
<keyword evidence="2" id="KW-1185">Reference proteome</keyword>
<reference evidence="1 2" key="1">
    <citation type="journal article" date="2014" name="PLoS Genet.">
        <title>Phylogenetically driven sequencing of extremely halophilic archaea reveals strategies for static and dynamic osmo-response.</title>
        <authorList>
            <person name="Becker E.A."/>
            <person name="Seitzer P.M."/>
            <person name="Tritt A."/>
            <person name="Larsen D."/>
            <person name="Krusor M."/>
            <person name="Yao A.I."/>
            <person name="Wu D."/>
            <person name="Madern D."/>
            <person name="Eisen J.A."/>
            <person name="Darling A.E."/>
            <person name="Facciotti M.T."/>
        </authorList>
    </citation>
    <scope>NUCLEOTIDE SEQUENCE [LARGE SCALE GENOMIC DNA]</scope>
    <source>
        <strain evidence="1 2">2-9-1</strain>
    </source>
</reference>
<accession>M0CCU4</accession>
<evidence type="ECO:0000313" key="1">
    <source>
        <dbReference type="EMBL" id="ELZ19714.1"/>
    </source>
</evidence>
<sequence length="104" mass="11934">MIGVFRLKCSPFPCTLEPVARVGGDTRIPTLSDLDEIELWDKITGLFESFYEGFEIQIELAVAMDDDVVRCSLFLFEVDVQEILDDVDDIVNLECFSVLQRRRL</sequence>
<evidence type="ECO:0000313" key="2">
    <source>
        <dbReference type="Proteomes" id="UP000011626"/>
    </source>
</evidence>
<protein>
    <submittedName>
        <fullName evidence="1">Uncharacterized protein</fullName>
    </submittedName>
</protein>
<dbReference type="Proteomes" id="UP000011626">
    <property type="component" value="Unassembled WGS sequence"/>
</dbReference>
<dbReference type="AlphaFoldDB" id="M0CCU4"/>
<organism evidence="1 2">
    <name type="scientific">Halosimplex carlsbadense 2-9-1</name>
    <dbReference type="NCBI Taxonomy" id="797114"/>
    <lineage>
        <taxon>Archaea</taxon>
        <taxon>Methanobacteriati</taxon>
        <taxon>Methanobacteriota</taxon>
        <taxon>Stenosarchaea group</taxon>
        <taxon>Halobacteria</taxon>
        <taxon>Halobacteriales</taxon>
        <taxon>Haloarculaceae</taxon>
        <taxon>Halosimplex</taxon>
    </lineage>
</organism>
<dbReference type="EMBL" id="AOIU01000049">
    <property type="protein sequence ID" value="ELZ19714.1"/>
    <property type="molecule type" value="Genomic_DNA"/>
</dbReference>
<name>M0CCU4_9EURY</name>
<proteinExistence type="predicted"/>
<comment type="caution">
    <text evidence="1">The sequence shown here is derived from an EMBL/GenBank/DDBJ whole genome shotgun (WGS) entry which is preliminary data.</text>
</comment>